<proteinExistence type="predicted"/>
<evidence type="ECO:0000256" key="1">
    <source>
        <dbReference type="ARBA" id="ARBA00022701"/>
    </source>
</evidence>
<feature type="compositionally biased region" description="Polar residues" evidence="7">
    <location>
        <begin position="69"/>
        <end position="87"/>
    </location>
</feature>
<keyword evidence="5" id="KW-0505">Motor protein</keyword>
<feature type="region of interest" description="Disordered" evidence="7">
    <location>
        <begin position="65"/>
        <end position="217"/>
    </location>
</feature>
<dbReference type="EMBL" id="FMWP01000053">
    <property type="protein sequence ID" value="SCZ94596.1"/>
    <property type="molecule type" value="Genomic_DNA"/>
</dbReference>
<reference evidence="9" key="1">
    <citation type="submission" date="2016-10" db="EMBL/GenBank/DDBJ databases">
        <authorList>
            <person name="Jeantristanb JTB J.-T."/>
            <person name="Ricardo R."/>
        </authorList>
    </citation>
    <scope>NUCLEOTIDE SEQUENCE [LARGE SCALE GENOMIC DNA]</scope>
</reference>
<dbReference type="Proteomes" id="UP000249723">
    <property type="component" value="Unassembled WGS sequence"/>
</dbReference>
<gene>
    <name evidence="8" type="ORF">BZ3500_MVSOF-1268-A1-R1_CHR12-3G03987</name>
</gene>
<dbReference type="InterPro" id="IPR044986">
    <property type="entry name" value="KIF15/KIN-12"/>
</dbReference>
<keyword evidence="9" id="KW-1185">Reference proteome</keyword>
<organism evidence="8 9">
    <name type="scientific">Microbotryum saponariae</name>
    <dbReference type="NCBI Taxonomy" id="289078"/>
    <lineage>
        <taxon>Eukaryota</taxon>
        <taxon>Fungi</taxon>
        <taxon>Dikarya</taxon>
        <taxon>Basidiomycota</taxon>
        <taxon>Pucciniomycotina</taxon>
        <taxon>Microbotryomycetes</taxon>
        <taxon>Microbotryales</taxon>
        <taxon>Microbotryaceae</taxon>
        <taxon>Microbotryum</taxon>
    </lineage>
</organism>
<feature type="compositionally biased region" description="Polar residues" evidence="7">
    <location>
        <begin position="1173"/>
        <end position="1183"/>
    </location>
</feature>
<evidence type="ECO:0000313" key="9">
    <source>
        <dbReference type="Proteomes" id="UP000249723"/>
    </source>
</evidence>
<dbReference type="STRING" id="289078.A0A2X0KSG8"/>
<evidence type="ECO:0000256" key="6">
    <source>
        <dbReference type="SAM" id="Coils"/>
    </source>
</evidence>
<feature type="compositionally biased region" description="Polar residues" evidence="7">
    <location>
        <begin position="127"/>
        <end position="148"/>
    </location>
</feature>
<sequence length="1212" mass="131318">MCTPQMKAEGAPAHTPPNHGGPTANTSVNSDEWQLSVTEETSLIFDENDSSLCAVEEQSARLIEISESLPKQSPTPICLASSQQRSTSGPGRSPRPPQVQFSPLSLAPSPLLGLPPPPLPALIDPMSANSDATESPTSYRTQQTSAPSVRTILKVPGTPGTGRSVRFTSSARRIEDRSPTARPDRSTSLTSDGGSGEQERVLRVEKEEDLEEEISSSEKEVSSHLVASFLSRLQAVIPSPDSSLASPVSRLAGPGDQSVVEATSHRPAVAVTSPTSSDYVIDLSKHLPVVGLGIARSVRETRDLFDESNPFAGASISLLAASTNQDLRFASRPTVAQLESEGARFAPGLAALSQVDEAAGVNHLSRPSASDPPRLPPRIKSLQPNDPGALPSMPADKAPDMLAMGRDQEASKPLSCAAAHITVSDSCSNEEDVTPLSATSRASCIGSSLYRIFMQKRSEGSRIAADEWGRLVHGGQAGDKEPAHLMEGAQANPSLGRPPNLSPNLRPRDQCALEELKHSGGFGTPSCTSIEGCSSDLANDAGDHQLDDSYFAAVPLTYLSPIPELSEPNTTVESVRLPLCDEAASRIGRATPFRGKPGSLYVTSTTSSLASFTPEEHPSFALSLLPTSMNDTSSIDFQESFDAFASLVATYDVWREHTTAQKSDIASLLAIIRTECQRKDAVLAKLAGRNETLERQLQHITATLDETNHTLLDRDGGPEGVLKRLLRKNEALVRLVSKLTEELEARIQQQLSNKNKREMDLRDSRAELLKAQDAARDREIRLRVAQATQADLSETHSRMQQQVLQLVRENEALRQERDDARANWRQDVNTIGGQSDETVPGNEGQHSRASNEQAQKTSAANAAHSASTNVGAHKNAEEIASVRCSPHPGMRSTDELCTAPNTERGNMAITYEHANDRMKWMEHELRKAENTCQDLQARLLEATVRLEEQDVRSERFEAELKVKDDQIALHTKAWKEHQAEITRLMNSISLIEQEAVNKVHLAESELSRVQNELGAVIESKEQQLETVKNDISSHAARVVKLDNECKTNAIMVGMLRNRLAVREGKYTALKNLKAELESDILGLNIALEAKQQEASAWKRQVQSSRLSQMSTTTSKTTQNQHQASDLPRVAAFVGQTPLALTDGGLCEATPSQKGRIRKPSLGFGSSSRRDATSFPTLSSTPKSSIHLARNAGSKENVAPAFVRKRAASLILA</sequence>
<feature type="coiled-coil region" evidence="6">
    <location>
        <begin position="683"/>
        <end position="742"/>
    </location>
</feature>
<keyword evidence="1" id="KW-0493">Microtubule</keyword>
<dbReference type="PANTHER" id="PTHR37739:SF8">
    <property type="entry name" value="KINESIN-LIKE PROTEIN KIN-12D"/>
    <property type="match status" value="1"/>
</dbReference>
<keyword evidence="3" id="KW-0067">ATP-binding</keyword>
<dbReference type="PANTHER" id="PTHR37739">
    <property type="entry name" value="KINESIN-LIKE PROTEIN KIN-12D"/>
    <property type="match status" value="1"/>
</dbReference>
<feature type="region of interest" description="Disordered" evidence="7">
    <location>
        <begin position="1149"/>
        <end position="1194"/>
    </location>
</feature>
<feature type="coiled-coil region" evidence="6">
    <location>
        <begin position="992"/>
        <end position="1037"/>
    </location>
</feature>
<dbReference type="GO" id="GO:0005874">
    <property type="term" value="C:microtubule"/>
    <property type="evidence" value="ECO:0007669"/>
    <property type="project" value="UniProtKB-KW"/>
</dbReference>
<accession>A0A2X0KSG8</accession>
<keyword evidence="4 6" id="KW-0175">Coiled coil</keyword>
<feature type="region of interest" description="Disordered" evidence="7">
    <location>
        <begin position="817"/>
        <end position="874"/>
    </location>
</feature>
<dbReference type="GO" id="GO:0005524">
    <property type="term" value="F:ATP binding"/>
    <property type="evidence" value="ECO:0007669"/>
    <property type="project" value="UniProtKB-KW"/>
</dbReference>
<feature type="region of interest" description="Disordered" evidence="7">
    <location>
        <begin position="1"/>
        <end position="34"/>
    </location>
</feature>
<dbReference type="AlphaFoldDB" id="A0A2X0KSG8"/>
<feature type="compositionally biased region" description="Polar residues" evidence="7">
    <location>
        <begin position="847"/>
        <end position="856"/>
    </location>
</feature>
<evidence type="ECO:0000256" key="5">
    <source>
        <dbReference type="ARBA" id="ARBA00023175"/>
    </source>
</evidence>
<evidence type="ECO:0000256" key="3">
    <source>
        <dbReference type="ARBA" id="ARBA00022840"/>
    </source>
</evidence>
<feature type="compositionally biased region" description="Low complexity" evidence="7">
    <location>
        <begin position="857"/>
        <end position="869"/>
    </location>
</feature>
<feature type="compositionally biased region" description="Basic and acidic residues" evidence="7">
    <location>
        <begin position="197"/>
        <end position="206"/>
    </location>
</feature>
<evidence type="ECO:0000256" key="4">
    <source>
        <dbReference type="ARBA" id="ARBA00023054"/>
    </source>
</evidence>
<evidence type="ECO:0000256" key="2">
    <source>
        <dbReference type="ARBA" id="ARBA00022741"/>
    </source>
</evidence>
<feature type="compositionally biased region" description="Basic and acidic residues" evidence="7">
    <location>
        <begin position="172"/>
        <end position="185"/>
    </location>
</feature>
<feature type="compositionally biased region" description="Low complexity" evidence="7">
    <location>
        <begin position="102"/>
        <end position="112"/>
    </location>
</feature>
<feature type="region of interest" description="Disordered" evidence="7">
    <location>
        <begin position="361"/>
        <end position="399"/>
    </location>
</feature>
<keyword evidence="2" id="KW-0547">Nucleotide-binding</keyword>
<feature type="compositionally biased region" description="Polar residues" evidence="7">
    <location>
        <begin position="23"/>
        <end position="34"/>
    </location>
</feature>
<evidence type="ECO:0000256" key="7">
    <source>
        <dbReference type="SAM" id="MobiDB-lite"/>
    </source>
</evidence>
<name>A0A2X0KSG8_9BASI</name>
<feature type="compositionally biased region" description="Polar residues" evidence="7">
    <location>
        <begin position="826"/>
        <end position="837"/>
    </location>
</feature>
<feature type="coiled-coil region" evidence="6">
    <location>
        <begin position="911"/>
        <end position="945"/>
    </location>
</feature>
<protein>
    <submittedName>
        <fullName evidence="8">BZ3500_MvSof-1268-A1-R1_Chr12-3g03987 protein</fullName>
    </submittedName>
</protein>
<evidence type="ECO:0000313" key="8">
    <source>
        <dbReference type="EMBL" id="SCZ94596.1"/>
    </source>
</evidence>